<dbReference type="EMBL" id="JARPMG010000003">
    <property type="protein sequence ID" value="KAJ8101922.1"/>
    <property type="molecule type" value="Genomic_DNA"/>
</dbReference>
<sequence length="522" mass="57268">MNVFPDRNDPFGSQSTLQLSFTTAHRVPRTTYSKRGRSRDRSDGQKQGSGSSAIAVRTNLKVARVKEKDEGESDIFEFHDDETHEPWAQRTMKKGSTARVSDSDAMESESSSSNRRSSPSPSAPVGSVYLTKGSKSKTEITPGGTNAEVPPAPRRSILLPSKTVLKEFVNEAWKGRHENKMKEEDGDGTLTLTKRPAKVRIVSKAEEIIVKPASEVEDDNQAPRRRSRAKSKSSIKQEKPVTPTSTNRNPKQTRLSNESQLQRAFAIANDPNYVYTTGSIVPQHSTSTSLPARMKRINLSSDNGNDLSSLEVAPPSITASNQYELCEEDEIEDDDNYDLTGPISTSTPNATGADVQRHGDETAARVPETKKLFTIKTETGRSAISPVKHNRNDTSKRVTLGGIPDLSVPRTTQSTTAPMKKARSGISVYRDVPGISPVKHGSVSERDHNMAVNMGIKTGERKQSGLQSVVQSHVRVGSLSKSGKKDTKQPTSSIEPSSSKRSMSRYGRRVIYEDDEEDELAM</sequence>
<feature type="compositionally biased region" description="Acidic residues" evidence="1">
    <location>
        <begin position="513"/>
        <end position="522"/>
    </location>
</feature>
<proteinExistence type="predicted"/>
<evidence type="ECO:0000313" key="2">
    <source>
        <dbReference type="EMBL" id="KAJ8101922.1"/>
    </source>
</evidence>
<evidence type="ECO:0000313" key="3">
    <source>
        <dbReference type="Proteomes" id="UP001217417"/>
    </source>
</evidence>
<comment type="caution">
    <text evidence="2">The sequence shown here is derived from an EMBL/GenBank/DDBJ whole genome shotgun (WGS) entry which is preliminary data.</text>
</comment>
<protein>
    <submittedName>
        <fullName evidence="2">Uncharacterized protein</fullName>
    </submittedName>
</protein>
<organism evidence="2 3">
    <name type="scientific">Lipomyces tetrasporus</name>
    <dbReference type="NCBI Taxonomy" id="54092"/>
    <lineage>
        <taxon>Eukaryota</taxon>
        <taxon>Fungi</taxon>
        <taxon>Dikarya</taxon>
        <taxon>Ascomycota</taxon>
        <taxon>Saccharomycotina</taxon>
        <taxon>Lipomycetes</taxon>
        <taxon>Lipomycetales</taxon>
        <taxon>Lipomycetaceae</taxon>
        <taxon>Lipomyces</taxon>
    </lineage>
</organism>
<feature type="region of interest" description="Disordered" evidence="1">
    <location>
        <begin position="207"/>
        <end position="261"/>
    </location>
</feature>
<feature type="compositionally biased region" description="Basic and acidic residues" evidence="1">
    <location>
        <begin position="76"/>
        <end position="87"/>
    </location>
</feature>
<gene>
    <name evidence="2" type="ORF">POJ06DRAFT_248247</name>
</gene>
<accession>A0AAD7QUS9</accession>
<feature type="compositionally biased region" description="Polar residues" evidence="1">
    <location>
        <begin position="242"/>
        <end position="261"/>
    </location>
</feature>
<dbReference type="GeneID" id="80882180"/>
<dbReference type="Proteomes" id="UP001217417">
    <property type="component" value="Unassembled WGS sequence"/>
</dbReference>
<feature type="region of interest" description="Disordered" evidence="1">
    <location>
        <begin position="1"/>
        <end position="160"/>
    </location>
</feature>
<keyword evidence="3" id="KW-1185">Reference proteome</keyword>
<feature type="compositionally biased region" description="Low complexity" evidence="1">
    <location>
        <begin position="108"/>
        <end position="120"/>
    </location>
</feature>
<feature type="region of interest" description="Disordered" evidence="1">
    <location>
        <begin position="459"/>
        <end position="522"/>
    </location>
</feature>
<evidence type="ECO:0000256" key="1">
    <source>
        <dbReference type="SAM" id="MobiDB-lite"/>
    </source>
</evidence>
<name>A0AAD7QUS9_9ASCO</name>
<feature type="compositionally biased region" description="Polar residues" evidence="1">
    <location>
        <begin position="489"/>
        <end position="501"/>
    </location>
</feature>
<dbReference type="RefSeq" id="XP_056045372.1">
    <property type="nucleotide sequence ID" value="XM_056187014.1"/>
</dbReference>
<reference evidence="2" key="1">
    <citation type="submission" date="2023-03" db="EMBL/GenBank/DDBJ databases">
        <title>Near-Complete genome sequence of Lipomyces tetrasporous NRRL Y-64009, an oleaginous yeast capable of growing on lignocellulosic hydrolysates.</title>
        <authorList>
            <consortium name="Lawrence Berkeley National Laboratory"/>
            <person name="Jagtap S.S."/>
            <person name="Liu J.-J."/>
            <person name="Walukiewicz H.E."/>
            <person name="Pangilinan J."/>
            <person name="Lipzen A."/>
            <person name="Ahrendt S."/>
            <person name="Koriabine M."/>
            <person name="Cobaugh K."/>
            <person name="Salamov A."/>
            <person name="Yoshinaga Y."/>
            <person name="Ng V."/>
            <person name="Daum C."/>
            <person name="Grigoriev I.V."/>
            <person name="Slininger P.J."/>
            <person name="Dien B.S."/>
            <person name="Jin Y.-S."/>
            <person name="Rao C.V."/>
        </authorList>
    </citation>
    <scope>NUCLEOTIDE SEQUENCE</scope>
    <source>
        <strain evidence="2">NRRL Y-64009</strain>
    </source>
</reference>
<feature type="compositionally biased region" description="Basic residues" evidence="1">
    <location>
        <begin position="223"/>
        <end position="233"/>
    </location>
</feature>
<feature type="region of interest" description="Disordered" evidence="1">
    <location>
        <begin position="385"/>
        <end position="423"/>
    </location>
</feature>
<dbReference type="AlphaFoldDB" id="A0AAD7QUS9"/>
<feature type="compositionally biased region" description="Polar residues" evidence="1">
    <location>
        <begin position="11"/>
        <end position="23"/>
    </location>
</feature>
<feature type="compositionally biased region" description="Basic residues" evidence="1">
    <location>
        <begin position="26"/>
        <end position="38"/>
    </location>
</feature>
<feature type="region of interest" description="Disordered" evidence="1">
    <location>
        <begin position="334"/>
        <end position="362"/>
    </location>
</feature>